<dbReference type="Proteomes" id="UP000075883">
    <property type="component" value="Unassembled WGS sequence"/>
</dbReference>
<dbReference type="InterPro" id="IPR010512">
    <property type="entry name" value="DUF1091"/>
</dbReference>
<dbReference type="EnsemblMetazoa" id="ACUA027112-RA">
    <property type="protein sequence ID" value="ACUA027112-PA"/>
    <property type="gene ID" value="ACUA027112"/>
</dbReference>
<accession>A0A182MVA7</accession>
<reference evidence="3" key="1">
    <citation type="submission" date="2013-09" db="EMBL/GenBank/DDBJ databases">
        <title>The Genome Sequence of Anopheles culicifacies species A.</title>
        <authorList>
            <consortium name="The Broad Institute Genomics Platform"/>
            <person name="Neafsey D.E."/>
            <person name="Besansky N."/>
            <person name="Howell P."/>
            <person name="Walton C."/>
            <person name="Young S.K."/>
            <person name="Zeng Q."/>
            <person name="Gargeya S."/>
            <person name="Fitzgerald M."/>
            <person name="Haas B."/>
            <person name="Abouelleil A."/>
            <person name="Allen A.W."/>
            <person name="Alvarado L."/>
            <person name="Arachchi H.M."/>
            <person name="Berlin A.M."/>
            <person name="Chapman S.B."/>
            <person name="Gainer-Dewar J."/>
            <person name="Goldberg J."/>
            <person name="Griggs A."/>
            <person name="Gujja S."/>
            <person name="Hansen M."/>
            <person name="Howarth C."/>
            <person name="Imamovic A."/>
            <person name="Ireland A."/>
            <person name="Larimer J."/>
            <person name="McCowan C."/>
            <person name="Murphy C."/>
            <person name="Pearson M."/>
            <person name="Poon T.W."/>
            <person name="Priest M."/>
            <person name="Roberts A."/>
            <person name="Saif S."/>
            <person name="Shea T."/>
            <person name="Sisk P."/>
            <person name="Sykes S."/>
            <person name="Wortman J."/>
            <person name="Nusbaum C."/>
            <person name="Birren B."/>
        </authorList>
    </citation>
    <scope>NUCLEOTIDE SEQUENCE [LARGE SCALE GENOMIC DNA]</scope>
    <source>
        <strain evidence="3">A-37</strain>
    </source>
</reference>
<dbReference type="PANTHER" id="PTHR20898">
    <property type="entry name" value="DAEDALUS ON 3-RELATED-RELATED"/>
    <property type="match status" value="1"/>
</dbReference>
<proteinExistence type="predicted"/>
<organism evidence="2 3">
    <name type="scientific">Anopheles culicifacies</name>
    <dbReference type="NCBI Taxonomy" id="139723"/>
    <lineage>
        <taxon>Eukaryota</taxon>
        <taxon>Metazoa</taxon>
        <taxon>Ecdysozoa</taxon>
        <taxon>Arthropoda</taxon>
        <taxon>Hexapoda</taxon>
        <taxon>Insecta</taxon>
        <taxon>Pterygota</taxon>
        <taxon>Neoptera</taxon>
        <taxon>Endopterygota</taxon>
        <taxon>Diptera</taxon>
        <taxon>Nematocera</taxon>
        <taxon>Culicoidea</taxon>
        <taxon>Culicidae</taxon>
        <taxon>Anophelinae</taxon>
        <taxon>Anopheles</taxon>
        <taxon>culicifacies species complex</taxon>
    </lineage>
</organism>
<keyword evidence="1" id="KW-0732">Signal</keyword>
<evidence type="ECO:0008006" key="4">
    <source>
        <dbReference type="Google" id="ProtNLM"/>
    </source>
</evidence>
<dbReference type="Gene3D" id="2.70.220.10">
    <property type="entry name" value="Ganglioside GM2 activator"/>
    <property type="match status" value="1"/>
</dbReference>
<evidence type="ECO:0000313" key="3">
    <source>
        <dbReference type="Proteomes" id="UP000075883"/>
    </source>
</evidence>
<sequence>MLVKPHATDSPLIMTVAVNHSYGESCPWKRVPDLYWCQISSVAVVRFENLKYELNKDYMHGNIFIKSQNDKYAFGADVELTKKVEGSVIITPHLQHLIKGEYHTMVNIDLDTCKVDPVMSENPIVRTIAKESTKFINFSLMCPYNPGRYLLNDFTLDSESPLLKLIPNGKYKMELKANHYPTPDATPTMLFGYSIDFELFAASS</sequence>
<dbReference type="AlphaFoldDB" id="A0A182MVA7"/>
<reference evidence="2" key="2">
    <citation type="submission" date="2020-05" db="UniProtKB">
        <authorList>
            <consortium name="EnsemblMetazoa"/>
        </authorList>
    </citation>
    <scope>IDENTIFICATION</scope>
    <source>
        <strain evidence="2">A-37</strain>
    </source>
</reference>
<dbReference type="Pfam" id="PF06477">
    <property type="entry name" value="DUF1091"/>
    <property type="match status" value="1"/>
</dbReference>
<dbReference type="SMART" id="SM00697">
    <property type="entry name" value="DM8"/>
    <property type="match status" value="1"/>
</dbReference>
<dbReference type="EMBL" id="AXCM01000081">
    <property type="status" value="NOT_ANNOTATED_CDS"/>
    <property type="molecule type" value="Genomic_DNA"/>
</dbReference>
<keyword evidence="3" id="KW-1185">Reference proteome</keyword>
<evidence type="ECO:0000256" key="1">
    <source>
        <dbReference type="ARBA" id="ARBA00022729"/>
    </source>
</evidence>
<protein>
    <recommendedName>
        <fullName evidence="4">MD-2-related lipid-recognition domain-containing protein</fullName>
    </recommendedName>
</protein>
<evidence type="ECO:0000313" key="2">
    <source>
        <dbReference type="EnsemblMetazoa" id="ACUA027112-PA"/>
    </source>
</evidence>
<dbReference type="InterPro" id="IPR036846">
    <property type="entry name" value="GM2-AP_sf"/>
</dbReference>
<name>A0A182MVA7_9DIPT</name>
<dbReference type="PANTHER" id="PTHR20898:SF1">
    <property type="entry name" value="MD-2-RELATED LIPID-RECOGNITION DOMAIN-CONTAINING PROTEIN"/>
    <property type="match status" value="1"/>
</dbReference>
<dbReference type="VEuPathDB" id="VectorBase:ACUA027112"/>